<name>A0AA47EG56_9CLOT</name>
<organism evidence="2 3">
    <name type="scientific">Clostridium estertheticum</name>
    <dbReference type="NCBI Taxonomy" id="238834"/>
    <lineage>
        <taxon>Bacteria</taxon>
        <taxon>Bacillati</taxon>
        <taxon>Bacillota</taxon>
        <taxon>Clostridia</taxon>
        <taxon>Eubacteriales</taxon>
        <taxon>Clostridiaceae</taxon>
        <taxon>Clostridium</taxon>
    </lineage>
</organism>
<evidence type="ECO:0000313" key="3">
    <source>
        <dbReference type="Proteomes" id="UP001164733"/>
    </source>
</evidence>
<dbReference type="EMBL" id="CP086239">
    <property type="protein sequence ID" value="WAG59596.1"/>
    <property type="molecule type" value="Genomic_DNA"/>
</dbReference>
<dbReference type="GO" id="GO:0006950">
    <property type="term" value="P:response to stress"/>
    <property type="evidence" value="ECO:0007669"/>
    <property type="project" value="TreeGrafter"/>
</dbReference>
<accession>A0AA47EG56</accession>
<evidence type="ECO:0000313" key="2">
    <source>
        <dbReference type="EMBL" id="WAG59596.1"/>
    </source>
</evidence>
<sequence>MNRKIYDKQSAECICINLRRASQAITEFYDELLESSGLKISQYLLLKNIKCLGPVNVSNLASEIRLDRTTIVRNLKPLEVGGFIIDISTKGSRNRQLKLTNKGLEILETAAPLWLEAQNFIEQYLGIEERNTFVALLSKIEALVP</sequence>
<protein>
    <submittedName>
        <fullName evidence="2">MarR family winged helix-turn-helix transcriptional regulator</fullName>
    </submittedName>
</protein>
<dbReference type="InterPro" id="IPR000835">
    <property type="entry name" value="HTH_MarR-typ"/>
</dbReference>
<evidence type="ECO:0000259" key="1">
    <source>
        <dbReference type="PROSITE" id="PS50995"/>
    </source>
</evidence>
<dbReference type="GO" id="GO:0003700">
    <property type="term" value="F:DNA-binding transcription factor activity"/>
    <property type="evidence" value="ECO:0007669"/>
    <property type="project" value="InterPro"/>
</dbReference>
<dbReference type="PROSITE" id="PS50995">
    <property type="entry name" value="HTH_MARR_2"/>
    <property type="match status" value="1"/>
</dbReference>
<feature type="domain" description="HTH marR-type" evidence="1">
    <location>
        <begin position="11"/>
        <end position="142"/>
    </location>
</feature>
<gene>
    <name evidence="2" type="ORF">LL038_18470</name>
</gene>
<dbReference type="InterPro" id="IPR039422">
    <property type="entry name" value="MarR/SlyA-like"/>
</dbReference>
<dbReference type="Proteomes" id="UP001164733">
    <property type="component" value="Chromosome"/>
</dbReference>
<dbReference type="PANTHER" id="PTHR33164">
    <property type="entry name" value="TRANSCRIPTIONAL REGULATOR, MARR FAMILY"/>
    <property type="match status" value="1"/>
</dbReference>
<reference evidence="2" key="1">
    <citation type="submission" date="2021-11" db="EMBL/GenBank/DDBJ databases">
        <title>Clostridia strains as spoilage organisms.</title>
        <authorList>
            <person name="Wambui J."/>
            <person name="Stevens M.J.A."/>
            <person name="Stephan R."/>
        </authorList>
    </citation>
    <scope>NUCLEOTIDE SEQUENCE</scope>
    <source>
        <strain evidence="2">CF009</strain>
    </source>
</reference>
<dbReference type="Pfam" id="PF01047">
    <property type="entry name" value="MarR"/>
    <property type="match status" value="1"/>
</dbReference>
<proteinExistence type="predicted"/>
<dbReference type="AlphaFoldDB" id="A0AA47EG56"/>
<dbReference type="PANTHER" id="PTHR33164:SF105">
    <property type="entry name" value="TRANSCRIPTIONAL REPRESSOR PROTEIN-RELATED"/>
    <property type="match status" value="1"/>
</dbReference>
<dbReference type="RefSeq" id="WP_216124508.1">
    <property type="nucleotide sequence ID" value="NZ_CP086239.1"/>
</dbReference>
<dbReference type="SMART" id="SM00347">
    <property type="entry name" value="HTH_MARR"/>
    <property type="match status" value="1"/>
</dbReference>